<organism evidence="1 2">
    <name type="scientific">Entomophthora muscae</name>
    <dbReference type="NCBI Taxonomy" id="34485"/>
    <lineage>
        <taxon>Eukaryota</taxon>
        <taxon>Fungi</taxon>
        <taxon>Fungi incertae sedis</taxon>
        <taxon>Zoopagomycota</taxon>
        <taxon>Entomophthoromycotina</taxon>
        <taxon>Entomophthoromycetes</taxon>
        <taxon>Entomophthorales</taxon>
        <taxon>Entomophthoraceae</taxon>
        <taxon>Entomophthora</taxon>
    </lineage>
</organism>
<gene>
    <name evidence="1" type="ORF">DSO57_1034642</name>
</gene>
<dbReference type="Proteomes" id="UP001165960">
    <property type="component" value="Unassembled WGS sequence"/>
</dbReference>
<accession>A0ACC2RQR4</accession>
<name>A0ACC2RQR4_9FUNG</name>
<proteinExistence type="predicted"/>
<comment type="caution">
    <text evidence="1">The sequence shown here is derived from an EMBL/GenBank/DDBJ whole genome shotgun (WGS) entry which is preliminary data.</text>
</comment>
<sequence length="117" mass="12709">MSQGLDHAIPPPGIIIWSCCWTWDSKSTSPSASGYQIADQLVNRYPMNPSLPAQCLMVSRLEDSIQDPGPKLQPSQAPRADPGEKIPVLSVSKLQARPASKVPTKQVRDPQSDYPGT</sequence>
<keyword evidence="2" id="KW-1185">Reference proteome</keyword>
<dbReference type="EMBL" id="QTSX02006681">
    <property type="protein sequence ID" value="KAJ9052391.1"/>
    <property type="molecule type" value="Genomic_DNA"/>
</dbReference>
<evidence type="ECO:0000313" key="1">
    <source>
        <dbReference type="EMBL" id="KAJ9052391.1"/>
    </source>
</evidence>
<protein>
    <submittedName>
        <fullName evidence="1">Uncharacterized protein</fullName>
    </submittedName>
</protein>
<reference evidence="1" key="1">
    <citation type="submission" date="2022-04" db="EMBL/GenBank/DDBJ databases">
        <title>Genome of the entomopathogenic fungus Entomophthora muscae.</title>
        <authorList>
            <person name="Elya C."/>
            <person name="Lovett B.R."/>
            <person name="Lee E."/>
            <person name="Macias A.M."/>
            <person name="Hajek A.E."/>
            <person name="De Bivort B.L."/>
            <person name="Kasson M.T."/>
            <person name="De Fine Licht H.H."/>
            <person name="Stajich J.E."/>
        </authorList>
    </citation>
    <scope>NUCLEOTIDE SEQUENCE</scope>
    <source>
        <strain evidence="1">Berkeley</strain>
    </source>
</reference>
<evidence type="ECO:0000313" key="2">
    <source>
        <dbReference type="Proteomes" id="UP001165960"/>
    </source>
</evidence>